<evidence type="ECO:0000256" key="9">
    <source>
        <dbReference type="SAM" id="Phobius"/>
    </source>
</evidence>
<dbReference type="GO" id="GO:0030001">
    <property type="term" value="P:metal ion transport"/>
    <property type="evidence" value="ECO:0007669"/>
    <property type="project" value="TreeGrafter"/>
</dbReference>
<protein>
    <recommendedName>
        <fullName evidence="14">TRPM SLOG domain-containing protein</fullName>
    </recommendedName>
</protein>
<feature type="transmembrane region" description="Helical" evidence="9">
    <location>
        <begin position="801"/>
        <end position="821"/>
    </location>
</feature>
<evidence type="ECO:0000256" key="1">
    <source>
        <dbReference type="ARBA" id="ARBA00004141"/>
    </source>
</evidence>
<keyword evidence="2" id="KW-0813">Transport</keyword>
<name>A0A818T2W6_9BILA</name>
<keyword evidence="4 9" id="KW-1133">Transmembrane helix</keyword>
<feature type="compositionally biased region" description="Polar residues" evidence="8">
    <location>
        <begin position="149"/>
        <end position="161"/>
    </location>
</feature>
<feature type="transmembrane region" description="Helical" evidence="9">
    <location>
        <begin position="890"/>
        <end position="910"/>
    </location>
</feature>
<comment type="caution">
    <text evidence="12">The sequence shown here is derived from an EMBL/GenBank/DDBJ whole genome shotgun (WGS) entry which is preliminary data.</text>
</comment>
<evidence type="ECO:0000256" key="6">
    <source>
        <dbReference type="ARBA" id="ARBA00023136"/>
    </source>
</evidence>
<dbReference type="GO" id="GO:0005886">
    <property type="term" value="C:plasma membrane"/>
    <property type="evidence" value="ECO:0007669"/>
    <property type="project" value="TreeGrafter"/>
</dbReference>
<reference evidence="12" key="1">
    <citation type="submission" date="2021-02" db="EMBL/GenBank/DDBJ databases">
        <authorList>
            <person name="Nowell W R."/>
        </authorList>
    </citation>
    <scope>NUCLEOTIDE SEQUENCE</scope>
</reference>
<evidence type="ECO:0000313" key="13">
    <source>
        <dbReference type="Proteomes" id="UP000663872"/>
    </source>
</evidence>
<dbReference type="PANTHER" id="PTHR13800:SF1">
    <property type="entry name" value="TRANSIENT RECEPTOR POTENTIAL CATION CHANNEL TRPM"/>
    <property type="match status" value="1"/>
</dbReference>
<evidence type="ECO:0000256" key="4">
    <source>
        <dbReference type="ARBA" id="ARBA00022989"/>
    </source>
</evidence>
<feature type="compositionally biased region" description="Basic and acidic residues" evidence="8">
    <location>
        <begin position="169"/>
        <end position="179"/>
    </location>
</feature>
<dbReference type="Pfam" id="PF25508">
    <property type="entry name" value="TRPM2"/>
    <property type="match status" value="1"/>
</dbReference>
<feature type="region of interest" description="Disordered" evidence="8">
    <location>
        <begin position="143"/>
        <end position="188"/>
    </location>
</feature>
<accession>A0A818T2W6</accession>
<gene>
    <name evidence="12" type="ORF">GRG538_LOCUS26899</name>
</gene>
<evidence type="ECO:0000259" key="11">
    <source>
        <dbReference type="Pfam" id="PF25508"/>
    </source>
</evidence>
<feature type="domain" description="TRPM SLOG" evidence="10">
    <location>
        <begin position="16"/>
        <end position="113"/>
    </location>
</feature>
<organism evidence="12 13">
    <name type="scientific">Rotaria socialis</name>
    <dbReference type="NCBI Taxonomy" id="392032"/>
    <lineage>
        <taxon>Eukaryota</taxon>
        <taxon>Metazoa</taxon>
        <taxon>Spiralia</taxon>
        <taxon>Gnathifera</taxon>
        <taxon>Rotifera</taxon>
        <taxon>Eurotatoria</taxon>
        <taxon>Bdelloidea</taxon>
        <taxon>Philodinida</taxon>
        <taxon>Philodinidae</taxon>
        <taxon>Rotaria</taxon>
    </lineage>
</organism>
<evidence type="ECO:0000259" key="10">
    <source>
        <dbReference type="Pfam" id="PF18139"/>
    </source>
</evidence>
<keyword evidence="7" id="KW-0407">Ion channel</keyword>
<dbReference type="InterPro" id="IPR057366">
    <property type="entry name" value="TRPM-like"/>
</dbReference>
<feature type="domain" description="TRPM-like" evidence="11">
    <location>
        <begin position="660"/>
        <end position="775"/>
    </location>
</feature>
<proteinExistence type="predicted"/>
<dbReference type="InterPro" id="IPR050927">
    <property type="entry name" value="TRPM"/>
</dbReference>
<sequence length="974" mass="112251">MEDDDRESLENKTQSKSQEAEIVDFMQTAWKLPMPDLIISVTGGATAFKIRSSILLKLFQQDMVSAAVNTNAWIFTGGTYSGVMKEVGHALNVCCYQGRKLASTIPCIGIVNWYATTGTVAISFFFSFTAHLQILDHRQLENTTHEKSNTNSPDMTESINKQTRRHERLYRTRKPENNEKPPTYPLDHNHTHYLMLDDGFEEKGDRSQRSDYSDLDLFEGTDRAADMIASEYEYLYGSDEERSRDKYKEAEKQKKFEEYEKKVEAELDPGESILKSKNRPDFIKMMTTIDGYFLLNTFTLSDESRKGKLEDAIMEAQRNAASLAAMKPEQMSKSQLMLSMTWGKYDEVTNNKFISDTAVKWSDIDLDDLLREALYRKSVNYIEMVTEYGASFDRLRRFLDVDNLYNELVDSSCQAQLPPIRESGQPTELRSEIELISSDENECFIFNLNNTKKNQGRKHYFKEYFDKKITDNYLLNNQEVHHSAQSHKYGVIDGRRTHESSLNGMVVFSDNGSVRKSGQVTELSIHFCKSDPKSWTKGPHKIFLYIIAKQESHEFVIIHRYALPEIKIEDFIKDEAKPERSTNKNSYIFTIKMHEPTLYLTKDQFLGIGFSSDTPKAYLVKGNTSYYIDLNTANAILETGAAHSFIRQAKYCPTFTFTITTTSSFVRDLLFWSLFADNSRLATCLCSHSEDSIVAALLASMIYETAAELAYEENKENEYRQKATKFDDHAAQIIEQCYRTDRKFALGLLETKSTVYFDYTPLQLAKKNHSRSFLATKCVQNYLDKLWYGDINYEELRYSMAWIRFLIILLCTFPMVIPLIACCNTKFSNALGLTKEENYVVLVDYFPLNNNGGRRSGDMDIYIPITEILVHMFMWSVFIEEVIELKDLSFFVFFILVFLIGYSVTSYALITTEQQVFWNQTLGNTSSTTYTLFQGGSGIWNWTILRNIIDWGMWKIYGQVDLLGYSEADGTTLN</sequence>
<evidence type="ECO:0000256" key="2">
    <source>
        <dbReference type="ARBA" id="ARBA00022448"/>
    </source>
</evidence>
<evidence type="ECO:0000256" key="3">
    <source>
        <dbReference type="ARBA" id="ARBA00022692"/>
    </source>
</evidence>
<evidence type="ECO:0000313" key="12">
    <source>
        <dbReference type="EMBL" id="CAF3679181.1"/>
    </source>
</evidence>
<keyword evidence="6 9" id="KW-0472">Membrane</keyword>
<keyword evidence="5" id="KW-0406">Ion transport</keyword>
<keyword evidence="3 9" id="KW-0812">Transmembrane</keyword>
<evidence type="ECO:0000256" key="7">
    <source>
        <dbReference type="ARBA" id="ARBA00023303"/>
    </source>
</evidence>
<dbReference type="EMBL" id="CAJNYT010004664">
    <property type="protein sequence ID" value="CAF3679181.1"/>
    <property type="molecule type" value="Genomic_DNA"/>
</dbReference>
<dbReference type="Proteomes" id="UP000663872">
    <property type="component" value="Unassembled WGS sequence"/>
</dbReference>
<dbReference type="InterPro" id="IPR041491">
    <property type="entry name" value="TRPM_SLOG"/>
</dbReference>
<evidence type="ECO:0000256" key="5">
    <source>
        <dbReference type="ARBA" id="ARBA00023065"/>
    </source>
</evidence>
<feature type="non-terminal residue" evidence="12">
    <location>
        <position position="1"/>
    </location>
</feature>
<dbReference type="PANTHER" id="PTHR13800">
    <property type="entry name" value="TRANSIENT RECEPTOR POTENTIAL CATION CHANNEL, SUBFAMILY M, MEMBER 6"/>
    <property type="match status" value="1"/>
</dbReference>
<dbReference type="Pfam" id="PF18139">
    <property type="entry name" value="LSDAT_euk"/>
    <property type="match status" value="1"/>
</dbReference>
<dbReference type="GO" id="GO:0005261">
    <property type="term" value="F:monoatomic cation channel activity"/>
    <property type="evidence" value="ECO:0007669"/>
    <property type="project" value="TreeGrafter"/>
</dbReference>
<feature type="transmembrane region" description="Helical" evidence="9">
    <location>
        <begin position="861"/>
        <end position="878"/>
    </location>
</feature>
<evidence type="ECO:0000256" key="8">
    <source>
        <dbReference type="SAM" id="MobiDB-lite"/>
    </source>
</evidence>
<evidence type="ECO:0008006" key="14">
    <source>
        <dbReference type="Google" id="ProtNLM"/>
    </source>
</evidence>
<dbReference type="AlphaFoldDB" id="A0A818T2W6"/>
<comment type="subcellular location">
    <subcellularLocation>
        <location evidence="1">Membrane</location>
        <topology evidence="1">Multi-pass membrane protein</topology>
    </subcellularLocation>
</comment>